<dbReference type="CDD" id="cd07067">
    <property type="entry name" value="HP_PGM_like"/>
    <property type="match status" value="1"/>
</dbReference>
<organism evidence="1 2">
    <name type="scientific">Exilibacterium tricleocarpae</name>
    <dbReference type="NCBI Taxonomy" id="2591008"/>
    <lineage>
        <taxon>Bacteria</taxon>
        <taxon>Pseudomonadati</taxon>
        <taxon>Pseudomonadota</taxon>
        <taxon>Gammaproteobacteria</taxon>
        <taxon>Cellvibrionales</taxon>
        <taxon>Cellvibrionaceae</taxon>
        <taxon>Exilibacterium</taxon>
    </lineage>
</organism>
<name>A0A545TLP6_9GAMM</name>
<sequence>MTTRCSNDGPVKTLLVVRHAKSSWADPGLGDRDRPLNRRGLADAPQMGERLRRRGDIPQAIVASVALRAAATARALAAALGFAPDAIRYDESLYTFDSAQLLGCVQSFDDTWTRCLLVGHNPAVTELVNDLGYCDIDNVPTCGMVKLTLPVTRWSDLAPGRGSMDYFDYPKNDCLKNNPQY</sequence>
<dbReference type="PANTHER" id="PTHR47623">
    <property type="entry name" value="OS09G0287300 PROTEIN"/>
    <property type="match status" value="1"/>
</dbReference>
<dbReference type="Gene3D" id="3.40.50.1240">
    <property type="entry name" value="Phosphoglycerate mutase-like"/>
    <property type="match status" value="1"/>
</dbReference>
<dbReference type="Proteomes" id="UP000319732">
    <property type="component" value="Unassembled WGS sequence"/>
</dbReference>
<dbReference type="SMART" id="SM00855">
    <property type="entry name" value="PGAM"/>
    <property type="match status" value="1"/>
</dbReference>
<evidence type="ECO:0000313" key="2">
    <source>
        <dbReference type="Proteomes" id="UP000319732"/>
    </source>
</evidence>
<dbReference type="EMBL" id="VHSG01000013">
    <property type="protein sequence ID" value="TQV78108.1"/>
    <property type="molecule type" value="Genomic_DNA"/>
</dbReference>
<dbReference type="OrthoDB" id="9810154at2"/>
<dbReference type="SUPFAM" id="SSF53254">
    <property type="entry name" value="Phosphoglycerate mutase-like"/>
    <property type="match status" value="1"/>
</dbReference>
<dbReference type="InterPro" id="IPR013078">
    <property type="entry name" value="His_Pase_superF_clade-1"/>
</dbReference>
<reference evidence="1 2" key="1">
    <citation type="submission" date="2019-06" db="EMBL/GenBank/DDBJ databases">
        <title>Whole genome sequence for Cellvibrionaceae sp. R142.</title>
        <authorList>
            <person name="Wang G."/>
        </authorList>
    </citation>
    <scope>NUCLEOTIDE SEQUENCE [LARGE SCALE GENOMIC DNA]</scope>
    <source>
        <strain evidence="1 2">R142</strain>
    </source>
</reference>
<dbReference type="Pfam" id="PF00300">
    <property type="entry name" value="His_Phos_1"/>
    <property type="match status" value="1"/>
</dbReference>
<gene>
    <name evidence="1" type="ORF">FKG94_13585</name>
</gene>
<keyword evidence="2" id="KW-1185">Reference proteome</keyword>
<dbReference type="PANTHER" id="PTHR47623:SF1">
    <property type="entry name" value="OS09G0287300 PROTEIN"/>
    <property type="match status" value="1"/>
</dbReference>
<dbReference type="AlphaFoldDB" id="A0A545TLP6"/>
<comment type="caution">
    <text evidence="1">The sequence shown here is derived from an EMBL/GenBank/DDBJ whole genome shotgun (WGS) entry which is preliminary data.</text>
</comment>
<evidence type="ECO:0000313" key="1">
    <source>
        <dbReference type="EMBL" id="TQV78108.1"/>
    </source>
</evidence>
<proteinExistence type="predicted"/>
<dbReference type="InterPro" id="IPR029033">
    <property type="entry name" value="His_PPase_superfam"/>
</dbReference>
<accession>A0A545TLP6</accession>
<protein>
    <submittedName>
        <fullName evidence="1">Histidine phosphatase family protein</fullName>
    </submittedName>
</protein>